<dbReference type="PRINTS" id="PR00385">
    <property type="entry name" value="P450"/>
</dbReference>
<dbReference type="PRINTS" id="PR00465">
    <property type="entry name" value="EP450IV"/>
</dbReference>
<dbReference type="PROSITE" id="PS00086">
    <property type="entry name" value="CYTOCHROME_P450"/>
    <property type="match status" value="1"/>
</dbReference>
<dbReference type="InterPro" id="IPR001128">
    <property type="entry name" value="Cyt_P450"/>
</dbReference>
<dbReference type="PANTHER" id="PTHR24305">
    <property type="entry name" value="CYTOCHROME P450"/>
    <property type="match status" value="1"/>
</dbReference>
<keyword evidence="5 7" id="KW-0408">Iron</keyword>
<dbReference type="Gene3D" id="1.10.630.10">
    <property type="entry name" value="Cytochrome P450"/>
    <property type="match status" value="1"/>
</dbReference>
<dbReference type="Pfam" id="PF00067">
    <property type="entry name" value="p450"/>
    <property type="match status" value="1"/>
</dbReference>
<dbReference type="SUPFAM" id="SSF48264">
    <property type="entry name" value="Cytochrome P450"/>
    <property type="match status" value="1"/>
</dbReference>
<feature type="coiled-coil region" evidence="9">
    <location>
        <begin position="267"/>
        <end position="294"/>
    </location>
</feature>
<evidence type="ECO:0000256" key="2">
    <source>
        <dbReference type="ARBA" id="ARBA00003690"/>
    </source>
</evidence>
<feature type="binding site" description="axial binding residue" evidence="7">
    <location>
        <position position="467"/>
    </location>
    <ligand>
        <name>heme</name>
        <dbReference type="ChEBI" id="CHEBI:30413"/>
    </ligand>
    <ligandPart>
        <name>Fe</name>
        <dbReference type="ChEBI" id="CHEBI:18248"/>
    </ligandPart>
</feature>
<evidence type="ECO:0000256" key="6">
    <source>
        <dbReference type="ARBA" id="ARBA00023033"/>
    </source>
</evidence>
<keyword evidence="8" id="KW-0560">Oxidoreductase</keyword>
<comment type="cofactor">
    <cofactor evidence="1 7">
        <name>heme</name>
        <dbReference type="ChEBI" id="CHEBI:30413"/>
    </cofactor>
</comment>
<dbReference type="AlphaFoldDB" id="A0A6G1SC58"/>
<keyword evidence="10" id="KW-1133">Transmembrane helix</keyword>
<dbReference type="InterPro" id="IPR036396">
    <property type="entry name" value="Cyt_P450_sf"/>
</dbReference>
<evidence type="ECO:0000256" key="7">
    <source>
        <dbReference type="PIRSR" id="PIRSR602403-1"/>
    </source>
</evidence>
<keyword evidence="10" id="KW-0472">Membrane</keyword>
<feature type="transmembrane region" description="Helical" evidence="10">
    <location>
        <begin position="6"/>
        <end position="27"/>
    </location>
</feature>
<dbReference type="GO" id="GO:0020037">
    <property type="term" value="F:heme binding"/>
    <property type="evidence" value="ECO:0007669"/>
    <property type="project" value="InterPro"/>
</dbReference>
<keyword evidence="4 7" id="KW-0479">Metal-binding</keyword>
<keyword evidence="7 8" id="KW-0349">Heme</keyword>
<comment type="function">
    <text evidence="2">May be involved in the metabolism of insect hormones and in the breakdown of synthetic insecticides.</text>
</comment>
<dbReference type="EMBL" id="GGYP01002729">
    <property type="protein sequence ID" value="MDE47500.1"/>
    <property type="molecule type" value="Transcribed_RNA"/>
</dbReference>
<evidence type="ECO:0000256" key="5">
    <source>
        <dbReference type="ARBA" id="ARBA00023004"/>
    </source>
</evidence>
<reference evidence="11" key="1">
    <citation type="submission" date="2018-10" db="EMBL/GenBank/DDBJ databases">
        <title>Transcriptome assembly of Aceria tosichella (Wheat curl mite) Type 2.</title>
        <authorList>
            <person name="Scully E.D."/>
            <person name="Geib S.M."/>
            <person name="Palmer N.A."/>
            <person name="Gupta A.K."/>
            <person name="Sarath G."/>
            <person name="Tatineni S."/>
        </authorList>
    </citation>
    <scope>NUCLEOTIDE SEQUENCE</scope>
    <source>
        <strain evidence="11">LincolnNE</strain>
    </source>
</reference>
<evidence type="ECO:0000256" key="8">
    <source>
        <dbReference type="RuleBase" id="RU000461"/>
    </source>
</evidence>
<dbReference type="GO" id="GO:0005789">
    <property type="term" value="C:endoplasmic reticulum membrane"/>
    <property type="evidence" value="ECO:0007669"/>
    <property type="project" value="UniProtKB-SubCell"/>
</dbReference>
<keyword evidence="6 8" id="KW-0503">Monooxygenase</keyword>
<evidence type="ECO:0000256" key="1">
    <source>
        <dbReference type="ARBA" id="ARBA00001971"/>
    </source>
</evidence>
<gene>
    <name evidence="11" type="primary">CYP3A4_3</name>
    <name evidence="11" type="ORF">g.2317</name>
</gene>
<organism evidence="11">
    <name type="scientific">Aceria tosichella</name>
    <name type="common">wheat curl mite</name>
    <dbReference type="NCBI Taxonomy" id="561515"/>
    <lineage>
        <taxon>Eukaryota</taxon>
        <taxon>Metazoa</taxon>
        <taxon>Ecdysozoa</taxon>
        <taxon>Arthropoda</taxon>
        <taxon>Chelicerata</taxon>
        <taxon>Arachnida</taxon>
        <taxon>Acari</taxon>
        <taxon>Acariformes</taxon>
        <taxon>Trombidiformes</taxon>
        <taxon>Prostigmata</taxon>
        <taxon>Eupodina</taxon>
        <taxon>Eriophyoidea</taxon>
        <taxon>Eriophyidae</taxon>
        <taxon>Eriophyinae</taxon>
        <taxon>Aceriini</taxon>
        <taxon>Aceria</taxon>
    </lineage>
</organism>
<sequence length="522" mass="60090">MLLELAILLLLGLLLVTVVLVIYKAIIYKLTVLQFKKSSRGLPMFQDFKNNGNTIIAVSLSENNCQLLRKCHEQLGKTIGFTKGDKFGVSTVDLDLIKTFIFDEPDAHLDRSKPGLPMVEIEESIMLAPKDEWRVLRKAIAPALTSNKFKSQNVTDEMQAAKSKLIDYIEKKLDTESDDYQFDVNDFVHKYSLDLVFRCFYKQDQLINFDDPKEHWTNHVDENFQCLQQSPFVKLSIVFPIFRGLIDWLVWHFTPQGVFRKEITGFIKVQTKLALEARKQLKEIEAKARETGDKVDINDFVLKGGIRFKRNMVDYIIDHFLDGKMTKEQYFNNSCFLMGAADKTATDALTHTIYLLSIHPDVQEKLRTSIRANGEDSEYLEWVLKESLRLLPPAPIGCSRTITRDIPIEGGYIVPAGTFVHTNAFIIHRLKKYWGDDADEFRPERWQDTSNHHPCQYIPFGAGLRGCPGKAFAMHKMKMLMSTLLTRYKFTGQPKDDAYVFNAPLWIFVIPNTHTMVKISRL</sequence>
<evidence type="ECO:0000256" key="9">
    <source>
        <dbReference type="SAM" id="Coils"/>
    </source>
</evidence>
<dbReference type="GO" id="GO:0005506">
    <property type="term" value="F:iron ion binding"/>
    <property type="evidence" value="ECO:0007669"/>
    <property type="project" value="InterPro"/>
</dbReference>
<dbReference type="GO" id="GO:0004497">
    <property type="term" value="F:monooxygenase activity"/>
    <property type="evidence" value="ECO:0007669"/>
    <property type="project" value="UniProtKB-KW"/>
</dbReference>
<dbReference type="PANTHER" id="PTHR24305:SF166">
    <property type="entry name" value="CYTOCHROME P450 12A4, MITOCHONDRIAL-RELATED"/>
    <property type="match status" value="1"/>
</dbReference>
<evidence type="ECO:0000256" key="3">
    <source>
        <dbReference type="ARBA" id="ARBA00010617"/>
    </source>
</evidence>
<evidence type="ECO:0000256" key="10">
    <source>
        <dbReference type="SAM" id="Phobius"/>
    </source>
</evidence>
<protein>
    <submittedName>
        <fullName evidence="11">Cytochrome P450 3A4</fullName>
    </submittedName>
</protein>
<dbReference type="InterPro" id="IPR017972">
    <property type="entry name" value="Cyt_P450_CS"/>
</dbReference>
<evidence type="ECO:0000256" key="4">
    <source>
        <dbReference type="ARBA" id="ARBA00022723"/>
    </source>
</evidence>
<dbReference type="InterPro" id="IPR002403">
    <property type="entry name" value="Cyt_P450_E_grp-IV"/>
</dbReference>
<comment type="similarity">
    <text evidence="3 8">Belongs to the cytochrome P450 family.</text>
</comment>
<evidence type="ECO:0000313" key="11">
    <source>
        <dbReference type="EMBL" id="MDE47500.1"/>
    </source>
</evidence>
<proteinExistence type="inferred from homology"/>
<keyword evidence="9" id="KW-0175">Coiled coil</keyword>
<accession>A0A6G1SC58</accession>
<keyword evidence="10" id="KW-0812">Transmembrane</keyword>
<dbReference type="InterPro" id="IPR050121">
    <property type="entry name" value="Cytochrome_P450_monoxygenase"/>
</dbReference>
<dbReference type="GO" id="GO:0016705">
    <property type="term" value="F:oxidoreductase activity, acting on paired donors, with incorporation or reduction of molecular oxygen"/>
    <property type="evidence" value="ECO:0007669"/>
    <property type="project" value="InterPro"/>
</dbReference>
<name>A0A6G1SC58_9ACAR</name>